<reference evidence="2 3" key="1">
    <citation type="submission" date="2019-06" db="EMBL/GenBank/DDBJ databases">
        <title>Sequencing the genomes of 1000 actinobacteria strains.</title>
        <authorList>
            <person name="Klenk H.-P."/>
        </authorList>
    </citation>
    <scope>NUCLEOTIDE SEQUENCE [LARGE SCALE GENOMIC DNA]</scope>
    <source>
        <strain evidence="2 3">DSM 24617</strain>
    </source>
</reference>
<dbReference type="EMBL" id="VFOK01000001">
    <property type="protein sequence ID" value="TQL33923.1"/>
    <property type="molecule type" value="Genomic_DNA"/>
</dbReference>
<dbReference type="InterPro" id="IPR016040">
    <property type="entry name" value="NAD(P)-bd_dom"/>
</dbReference>
<dbReference type="SUPFAM" id="SSF51735">
    <property type="entry name" value="NAD(P)-binding Rossmann-fold domains"/>
    <property type="match status" value="1"/>
</dbReference>
<dbReference type="AlphaFoldDB" id="A0A542XDK4"/>
<evidence type="ECO:0000313" key="3">
    <source>
        <dbReference type="Proteomes" id="UP000318336"/>
    </source>
</evidence>
<evidence type="ECO:0000259" key="1">
    <source>
        <dbReference type="Pfam" id="PF13460"/>
    </source>
</evidence>
<dbReference type="PANTHER" id="PTHR12126">
    <property type="entry name" value="NADH-UBIQUINONE OXIDOREDUCTASE 39 KDA SUBUNIT-RELATED"/>
    <property type="match status" value="1"/>
</dbReference>
<accession>A0A542XDK4</accession>
<dbReference type="GO" id="GO:0044877">
    <property type="term" value="F:protein-containing complex binding"/>
    <property type="evidence" value="ECO:0007669"/>
    <property type="project" value="TreeGrafter"/>
</dbReference>
<dbReference type="InterPro" id="IPR036291">
    <property type="entry name" value="NAD(P)-bd_dom_sf"/>
</dbReference>
<dbReference type="OrthoDB" id="9771302at2"/>
<dbReference type="PANTHER" id="PTHR12126:SF11">
    <property type="entry name" value="NADH DEHYDROGENASE [UBIQUINONE] 1 ALPHA SUBCOMPLEX SUBUNIT 9, MITOCHONDRIAL"/>
    <property type="match status" value="1"/>
</dbReference>
<comment type="caution">
    <text evidence="2">The sequence shown here is derived from an EMBL/GenBank/DDBJ whole genome shotgun (WGS) entry which is preliminary data.</text>
</comment>
<dbReference type="Proteomes" id="UP000318336">
    <property type="component" value="Unassembled WGS sequence"/>
</dbReference>
<protein>
    <submittedName>
        <fullName evidence="2">Nucleoside-diphosphate-sugar epimerase</fullName>
    </submittedName>
</protein>
<organism evidence="2 3">
    <name type="scientific">Barrientosiimonas humi</name>
    <dbReference type="NCBI Taxonomy" id="999931"/>
    <lineage>
        <taxon>Bacteria</taxon>
        <taxon>Bacillati</taxon>
        <taxon>Actinomycetota</taxon>
        <taxon>Actinomycetes</taxon>
        <taxon>Micrococcales</taxon>
        <taxon>Dermacoccaceae</taxon>
        <taxon>Barrientosiimonas</taxon>
    </lineage>
</organism>
<feature type="domain" description="NAD(P)-binding" evidence="1">
    <location>
        <begin position="26"/>
        <end position="157"/>
    </location>
</feature>
<name>A0A542XDK4_9MICO</name>
<evidence type="ECO:0000313" key="2">
    <source>
        <dbReference type="EMBL" id="TQL33923.1"/>
    </source>
</evidence>
<gene>
    <name evidence="2" type="ORF">FB554_2079</name>
</gene>
<keyword evidence="3" id="KW-1185">Reference proteome</keyword>
<proteinExistence type="predicted"/>
<dbReference type="Pfam" id="PF13460">
    <property type="entry name" value="NAD_binding_10"/>
    <property type="match status" value="1"/>
</dbReference>
<dbReference type="RefSeq" id="WP_142005885.1">
    <property type="nucleotide sequence ID" value="NZ_CAJTBP010000001.1"/>
</dbReference>
<sequence>MTQPTDAPTFVEGLPGVGRTPVLVTGGTGTLGSAVVEELVRSQVPARVLTRTPDPARPEQVGGDLATGAGLAEAADGVQAVIHCATDPLHAREVDVEGTRRLTETLAEVAPEAHLLHVSIVGAHANPLRYYRAKVAAESIVTASGLPVTILRATQFHQLVEQLTHASIGPLSLGIKGLRFASIDPVYVAVRAVDLALSPPRAEPLDVAGPEILSGRDLAVLSARVRGRSNPRLLPVPAVGSVLSAFARGSNLPGPQAERGGTTYGEWLAAREGATGVHG</sequence>
<dbReference type="Gene3D" id="3.40.50.720">
    <property type="entry name" value="NAD(P)-binding Rossmann-like Domain"/>
    <property type="match status" value="1"/>
</dbReference>
<dbReference type="InterPro" id="IPR051207">
    <property type="entry name" value="ComplexI_NDUFA9_subunit"/>
</dbReference>